<evidence type="ECO:0000313" key="3">
    <source>
        <dbReference type="Proteomes" id="UP000268350"/>
    </source>
</evidence>
<accession>A0A3B0K7N1</accession>
<feature type="region of interest" description="Disordered" evidence="1">
    <location>
        <begin position="1"/>
        <end position="65"/>
    </location>
</feature>
<evidence type="ECO:0000256" key="1">
    <source>
        <dbReference type="SAM" id="MobiDB-lite"/>
    </source>
</evidence>
<sequence>FVIWRKKHKEPMEPKRERKRLYRGLDNHERNLSSSSSSPASVARQVSSEASDDPRPTTSAVAEAKRERKRLYRGLGNHELNLSSLSSSPASVARQDSAITITSSSQSSGTTQMVVSPDDPRPTPSDVAADVRNWVYLPSYYHSDDFTSSDMSLNAVNGTRLPNIQPIPRRRETVILNKKAMDIYLAGTTGGTFKFC</sequence>
<protein>
    <submittedName>
        <fullName evidence="2">Uncharacterized protein</fullName>
    </submittedName>
</protein>
<dbReference type="EMBL" id="OUUW01000073">
    <property type="protein sequence ID" value="SPP90084.1"/>
    <property type="molecule type" value="Genomic_DNA"/>
</dbReference>
<name>A0A3B0K7N1_DROGU</name>
<proteinExistence type="predicted"/>
<feature type="non-terminal residue" evidence="2">
    <location>
        <position position="1"/>
    </location>
</feature>
<dbReference type="Proteomes" id="UP000268350">
    <property type="component" value="Unassembled WGS sequence"/>
</dbReference>
<feature type="region of interest" description="Disordered" evidence="1">
    <location>
        <begin position="100"/>
        <end position="127"/>
    </location>
</feature>
<organism evidence="2 3">
    <name type="scientific">Drosophila guanche</name>
    <name type="common">Fruit fly</name>
    <dbReference type="NCBI Taxonomy" id="7266"/>
    <lineage>
        <taxon>Eukaryota</taxon>
        <taxon>Metazoa</taxon>
        <taxon>Ecdysozoa</taxon>
        <taxon>Arthropoda</taxon>
        <taxon>Hexapoda</taxon>
        <taxon>Insecta</taxon>
        <taxon>Pterygota</taxon>
        <taxon>Neoptera</taxon>
        <taxon>Endopterygota</taxon>
        <taxon>Diptera</taxon>
        <taxon>Brachycera</taxon>
        <taxon>Muscomorpha</taxon>
        <taxon>Ephydroidea</taxon>
        <taxon>Drosophilidae</taxon>
        <taxon>Drosophila</taxon>
        <taxon>Sophophora</taxon>
    </lineage>
</organism>
<dbReference type="AlphaFoldDB" id="A0A3B0K7N1"/>
<keyword evidence="3" id="KW-1185">Reference proteome</keyword>
<reference evidence="3" key="1">
    <citation type="submission" date="2018-01" db="EMBL/GenBank/DDBJ databases">
        <authorList>
            <person name="Alioto T."/>
            <person name="Alioto T."/>
        </authorList>
    </citation>
    <scope>NUCLEOTIDE SEQUENCE [LARGE SCALE GENOMIC DNA]</scope>
</reference>
<feature type="compositionally biased region" description="Low complexity" evidence="1">
    <location>
        <begin position="33"/>
        <end position="48"/>
    </location>
</feature>
<dbReference type="OrthoDB" id="8031641at2759"/>
<feature type="compositionally biased region" description="Low complexity" evidence="1">
    <location>
        <begin position="100"/>
        <end position="112"/>
    </location>
</feature>
<gene>
    <name evidence="2" type="ORF">DGUA_6G021143</name>
</gene>
<evidence type="ECO:0000313" key="2">
    <source>
        <dbReference type="EMBL" id="SPP90084.1"/>
    </source>
</evidence>